<feature type="compositionally biased region" description="Polar residues" evidence="2">
    <location>
        <begin position="857"/>
        <end position="886"/>
    </location>
</feature>
<feature type="coiled-coil region" evidence="1">
    <location>
        <begin position="408"/>
        <end position="442"/>
    </location>
</feature>
<evidence type="ECO:0000313" key="3">
    <source>
        <dbReference type="EMBL" id="KAF5828210.1"/>
    </source>
</evidence>
<feature type="compositionally biased region" description="Low complexity" evidence="2">
    <location>
        <begin position="1210"/>
        <end position="1235"/>
    </location>
</feature>
<proteinExistence type="predicted"/>
<feature type="compositionally biased region" description="Low complexity" evidence="2">
    <location>
        <begin position="703"/>
        <end position="717"/>
    </location>
</feature>
<feature type="region of interest" description="Disordered" evidence="2">
    <location>
        <begin position="323"/>
        <end position="390"/>
    </location>
</feature>
<dbReference type="EMBL" id="MU070342">
    <property type="protein sequence ID" value="KAF5828210.1"/>
    <property type="molecule type" value="Genomic_DNA"/>
</dbReference>
<feature type="region of interest" description="Disordered" evidence="2">
    <location>
        <begin position="609"/>
        <end position="631"/>
    </location>
</feature>
<feature type="compositionally biased region" description="Low complexity" evidence="2">
    <location>
        <begin position="1034"/>
        <end position="1051"/>
    </location>
</feature>
<evidence type="ECO:0000256" key="1">
    <source>
        <dbReference type="SAM" id="Coils"/>
    </source>
</evidence>
<sequence length="1244" mass="129849">MFPGAQQYRAQHPDAVQGVLGGGGLENTQERKVRQKQEKLAYGMELQQQAKMQEEQRRRERNERLGIVEPPPVPKGQPANFSPPRPQPLAMPGGGGYGGPPSPSAYGAPPPGPPPPWGSPPGGGIAPPPAAPPWGAPSPGGGMGPPGPPPWGSPPPGVPPPPWGSPPAGGGFGYPGGYLPPGPPSPPGHMGMGVYPGPMMPPPPPPMPQQPPPPPLPMQPPPYGGYGPGPMPGMPLPPGGQAFGEPPMPMQQPGQRGGKLAGMHMGGPGLDARSAEQAKKEAYRLELEAQIAEKKYRKDMEKQREQEELIREENRLRADQEKIKSAYEEERGGGRAKAGFKTKEEAVADAWQKAKEEAEELKRKQWEERRKSRSGNPQAAPRPGLDVAKGQLSEQVKRLAQGELDKIKSELDSQRASLLAVLEEQNQQLKAAKEHGVHMEEQAETAQAQVNKMRVDMIRGSLAVPESMMRILSDYEPPLKKEAPPSMLDIGLDLPPPAAALRRSLPPNPAFDMGPLIPDVHNPQTVDHGLQRAFLRTPGREQSRPPTQGMRQLNPLEASLAAESMFIYPNGRELPKHSYPANNMSQQAAAANDLPFRSLHLSEGLKGMAGAGEKAKENPTAALRRSAHQPEANLMRMDLPDGHLEDLESYGPSPRASLAADVGVEGGGRKRVIGADASVEHLNPNPLPPSTADALEKARSELQSGAQASASAAAAASTPADVESLMRQNRDKLSMLKELAALGEAGAVDRVDSFLKRFSNTHASLPESMLTPALRVNTPVAAKAGAPAASFDAAPSTTTNAAAPRSPPHQDGPSHAPPPHSPFSAHQPQRPSHSRDQAVNTQDTMRASNLHPEPTLSPRQESSYSNSWAAASEARLSSTTGMQSTAGGAAVEGGLDSSAGRRSSRSSRRSVRQSQEEHHHPPPPQSPQQVLTNGALQQGSGSTQEPRQSAEQLSARVPSPVAPPEGIRKRGPKMNDIIFTDNNRPARASVDGNGSPVASSKPTTPLLGEYLNPEALGRNNMLPGPGSSIPPRVPSAGRRAPSASKPPSSHSQHAAGLAQGGSEAAHPGVGGSFSQTRPASGAGSMSSMPAAGLQGPADSLDAEMGRMAHALPRSTGTSRPGSGRESVMASRSRRQSWGAGGGEGRATNPDLEWMVLGGASKGGGGMASSLAGSRAGGSRRASASGGILDSTARPEGGVLSGMSIPGLPPRTASFSRRTSAAGSAASESGPIVAGPPVGGAATGQ</sequence>
<organism evidence="3 4">
    <name type="scientific">Dunaliella salina</name>
    <name type="common">Green alga</name>
    <name type="synonym">Protococcus salinus</name>
    <dbReference type="NCBI Taxonomy" id="3046"/>
    <lineage>
        <taxon>Eukaryota</taxon>
        <taxon>Viridiplantae</taxon>
        <taxon>Chlorophyta</taxon>
        <taxon>core chlorophytes</taxon>
        <taxon>Chlorophyceae</taxon>
        <taxon>CS clade</taxon>
        <taxon>Chlamydomonadales</taxon>
        <taxon>Dunaliellaceae</taxon>
        <taxon>Dunaliella</taxon>
    </lineage>
</organism>
<dbReference type="PANTHER" id="PTHR21616:SF2">
    <property type="entry name" value="CENTROSOME AND SPINDLE POLE-ASSOCIATED PROTEIN 1"/>
    <property type="match status" value="1"/>
</dbReference>
<feature type="compositionally biased region" description="Low complexity" evidence="2">
    <location>
        <begin position="1167"/>
        <end position="1186"/>
    </location>
</feature>
<feature type="region of interest" description="Disordered" evidence="2">
    <location>
        <begin position="643"/>
        <end position="662"/>
    </location>
</feature>
<reference evidence="3" key="1">
    <citation type="submission" date="2017-08" db="EMBL/GenBank/DDBJ databases">
        <authorList>
            <person name="Polle J.E."/>
            <person name="Barry K."/>
            <person name="Cushman J."/>
            <person name="Schmutz J."/>
            <person name="Tran D."/>
            <person name="Hathwaick L.T."/>
            <person name="Yim W.C."/>
            <person name="Jenkins J."/>
            <person name="Mckie-Krisberg Z.M."/>
            <person name="Prochnik S."/>
            <person name="Lindquist E."/>
            <person name="Dockter R.B."/>
            <person name="Adam C."/>
            <person name="Molina H."/>
            <person name="Bunkerborg J."/>
            <person name="Jin E."/>
            <person name="Buchheim M."/>
            <person name="Magnuson J."/>
        </authorList>
    </citation>
    <scope>NUCLEOTIDE SEQUENCE</scope>
    <source>
        <strain evidence="3">CCAP 19/18</strain>
    </source>
</reference>
<feature type="compositionally biased region" description="Pro residues" evidence="2">
    <location>
        <begin position="198"/>
        <end position="238"/>
    </location>
</feature>
<accession>A0ABQ7G0T4</accession>
<feature type="region of interest" description="Disordered" evidence="2">
    <location>
        <begin position="676"/>
        <end position="723"/>
    </location>
</feature>
<feature type="compositionally biased region" description="Polar residues" evidence="2">
    <location>
        <begin position="837"/>
        <end position="847"/>
    </location>
</feature>
<feature type="compositionally biased region" description="Pro residues" evidence="2">
    <location>
        <begin position="126"/>
        <end position="136"/>
    </location>
</feature>
<feature type="compositionally biased region" description="Polar residues" evidence="2">
    <location>
        <begin position="930"/>
        <end position="952"/>
    </location>
</feature>
<keyword evidence="4" id="KW-1185">Reference proteome</keyword>
<dbReference type="Proteomes" id="UP000815325">
    <property type="component" value="Unassembled WGS sequence"/>
</dbReference>
<feature type="region of interest" description="Disordered" evidence="2">
    <location>
        <begin position="1110"/>
        <end position="1244"/>
    </location>
</feature>
<keyword evidence="1" id="KW-0175">Coiled coil</keyword>
<feature type="compositionally biased region" description="Low complexity" evidence="2">
    <location>
        <begin position="1078"/>
        <end position="1092"/>
    </location>
</feature>
<name>A0ABQ7G0T4_DUNSA</name>
<gene>
    <name evidence="3" type="ORF">DUNSADRAFT_18022</name>
</gene>
<feature type="compositionally biased region" description="Basic and acidic residues" evidence="2">
    <location>
        <begin position="52"/>
        <end position="66"/>
    </location>
</feature>
<feature type="compositionally biased region" description="Basic residues" evidence="2">
    <location>
        <begin position="902"/>
        <end position="911"/>
    </location>
</feature>
<feature type="compositionally biased region" description="Pro residues" evidence="2">
    <location>
        <begin position="178"/>
        <end position="187"/>
    </location>
</feature>
<feature type="compositionally biased region" description="Basic and acidic residues" evidence="2">
    <location>
        <begin position="28"/>
        <end position="39"/>
    </location>
</feature>
<dbReference type="PANTHER" id="PTHR21616">
    <property type="entry name" value="CENTROSOME SPINDLE POLE ASSOCIATED PROTEIN"/>
    <property type="match status" value="1"/>
</dbReference>
<feature type="compositionally biased region" description="Gly residues" evidence="2">
    <location>
        <begin position="255"/>
        <end position="269"/>
    </location>
</feature>
<feature type="compositionally biased region" description="Low complexity" evidence="2">
    <location>
        <begin position="787"/>
        <end position="804"/>
    </location>
</feature>
<dbReference type="InterPro" id="IPR026708">
    <property type="entry name" value="CSPP1"/>
</dbReference>
<comment type="caution">
    <text evidence="3">The sequence shown here is derived from an EMBL/GenBank/DDBJ whole genome shotgun (WGS) entry which is preliminary data.</text>
</comment>
<feature type="compositionally biased region" description="Pro residues" evidence="2">
    <location>
        <begin position="100"/>
        <end position="119"/>
    </location>
</feature>
<evidence type="ECO:0000313" key="4">
    <source>
        <dbReference type="Proteomes" id="UP000815325"/>
    </source>
</evidence>
<feature type="compositionally biased region" description="Pro residues" evidence="2">
    <location>
        <begin position="145"/>
        <end position="165"/>
    </location>
</feature>
<feature type="compositionally biased region" description="Gly residues" evidence="2">
    <location>
        <begin position="167"/>
        <end position="176"/>
    </location>
</feature>
<evidence type="ECO:0000256" key="2">
    <source>
        <dbReference type="SAM" id="MobiDB-lite"/>
    </source>
</evidence>
<feature type="compositionally biased region" description="Pro residues" evidence="2">
    <location>
        <begin position="69"/>
        <end position="89"/>
    </location>
</feature>
<feature type="region of interest" description="Disordered" evidence="2">
    <location>
        <begin position="1"/>
        <end position="277"/>
    </location>
</feature>
<feature type="compositionally biased region" description="Basic and acidic residues" evidence="2">
    <location>
        <begin position="323"/>
        <end position="333"/>
    </location>
</feature>
<feature type="compositionally biased region" description="Low complexity" evidence="2">
    <location>
        <begin position="188"/>
        <end position="197"/>
    </location>
</feature>
<feature type="region of interest" description="Disordered" evidence="2">
    <location>
        <begin position="787"/>
        <end position="1098"/>
    </location>
</feature>
<feature type="compositionally biased region" description="Basic and acidic residues" evidence="2">
    <location>
        <begin position="341"/>
        <end position="370"/>
    </location>
</feature>
<protein>
    <submittedName>
        <fullName evidence="3">Uncharacterized protein</fullName>
    </submittedName>
</protein>